<dbReference type="Pfam" id="PF02661">
    <property type="entry name" value="Fic"/>
    <property type="match status" value="1"/>
</dbReference>
<proteinExistence type="predicted"/>
<dbReference type="SUPFAM" id="SSF140931">
    <property type="entry name" value="Fic-like"/>
    <property type="match status" value="1"/>
</dbReference>
<reference evidence="2" key="2">
    <citation type="submission" date="2021-04" db="EMBL/GenBank/DDBJ databases">
        <authorList>
            <person name="Gilroy R."/>
        </authorList>
    </citation>
    <scope>NUCLEOTIDE SEQUENCE</scope>
    <source>
        <strain evidence="2">CHK187-11901</strain>
    </source>
</reference>
<evidence type="ECO:0000313" key="3">
    <source>
        <dbReference type="Proteomes" id="UP000823896"/>
    </source>
</evidence>
<accession>A0A9D2NSJ3</accession>
<dbReference type="Proteomes" id="UP000823896">
    <property type="component" value="Unassembled WGS sequence"/>
</dbReference>
<dbReference type="EMBL" id="DWWM01000055">
    <property type="protein sequence ID" value="HJC37132.1"/>
    <property type="molecule type" value="Genomic_DNA"/>
</dbReference>
<dbReference type="Gene3D" id="1.10.3290.10">
    <property type="entry name" value="Fido-like domain"/>
    <property type="match status" value="1"/>
</dbReference>
<dbReference type="PROSITE" id="PS51459">
    <property type="entry name" value="FIDO"/>
    <property type="match status" value="1"/>
</dbReference>
<sequence>MLAEINDHELNDHFLAGVYVHAVFEQIHPFVDGNGRVGEH</sequence>
<name>A0A9D2NSJ3_9FIRM</name>
<evidence type="ECO:0000313" key="2">
    <source>
        <dbReference type="EMBL" id="HJC37132.1"/>
    </source>
</evidence>
<gene>
    <name evidence="2" type="ORF">H9702_08420</name>
</gene>
<evidence type="ECO:0000259" key="1">
    <source>
        <dbReference type="PROSITE" id="PS51459"/>
    </source>
</evidence>
<dbReference type="AlphaFoldDB" id="A0A9D2NSJ3"/>
<organism evidence="2 3">
    <name type="scientific">Candidatus Merdibacter merdavium</name>
    <dbReference type="NCBI Taxonomy" id="2838692"/>
    <lineage>
        <taxon>Bacteria</taxon>
        <taxon>Bacillati</taxon>
        <taxon>Bacillota</taxon>
        <taxon>Erysipelotrichia</taxon>
        <taxon>Erysipelotrichales</taxon>
        <taxon>Erysipelotrichaceae</taxon>
        <taxon>Merdibacter</taxon>
    </lineage>
</organism>
<reference evidence="2" key="1">
    <citation type="journal article" date="2021" name="PeerJ">
        <title>Extensive microbial diversity within the chicken gut microbiome revealed by metagenomics and culture.</title>
        <authorList>
            <person name="Gilroy R."/>
            <person name="Ravi A."/>
            <person name="Getino M."/>
            <person name="Pursley I."/>
            <person name="Horton D.L."/>
            <person name="Alikhan N.F."/>
            <person name="Baker D."/>
            <person name="Gharbi K."/>
            <person name="Hall N."/>
            <person name="Watson M."/>
            <person name="Adriaenssens E.M."/>
            <person name="Foster-Nyarko E."/>
            <person name="Jarju S."/>
            <person name="Secka A."/>
            <person name="Antonio M."/>
            <person name="Oren A."/>
            <person name="Chaudhuri R.R."/>
            <person name="La Ragione R."/>
            <person name="Hildebrand F."/>
            <person name="Pallen M.J."/>
        </authorList>
    </citation>
    <scope>NUCLEOTIDE SEQUENCE</scope>
    <source>
        <strain evidence="2">CHK187-11901</strain>
    </source>
</reference>
<dbReference type="InterPro" id="IPR036597">
    <property type="entry name" value="Fido-like_dom_sf"/>
</dbReference>
<feature type="domain" description="Fido" evidence="1">
    <location>
        <begin position="1"/>
        <end position="40"/>
    </location>
</feature>
<comment type="caution">
    <text evidence="2">The sequence shown here is derived from an EMBL/GenBank/DDBJ whole genome shotgun (WGS) entry which is preliminary data.</text>
</comment>
<dbReference type="InterPro" id="IPR003812">
    <property type="entry name" value="Fido"/>
</dbReference>
<protein>
    <submittedName>
        <fullName evidence="2">Fic family protein</fullName>
    </submittedName>
</protein>